<gene>
    <name evidence="6" type="ORF">CCAE0312_LOCUS1255</name>
</gene>
<protein>
    <recommendedName>
        <fullName evidence="5">Carbohydrate kinase PfkB domain-containing protein</fullName>
    </recommendedName>
</protein>
<feature type="domain" description="Carbohydrate kinase PfkB" evidence="5">
    <location>
        <begin position="92"/>
        <end position="324"/>
    </location>
</feature>
<dbReference type="Pfam" id="PF00294">
    <property type="entry name" value="PfkB"/>
    <property type="match status" value="2"/>
</dbReference>
<dbReference type="PANTHER" id="PTHR42774:SF3">
    <property type="entry name" value="KETOHEXOKINASE"/>
    <property type="match status" value="1"/>
</dbReference>
<dbReference type="InterPro" id="IPR052562">
    <property type="entry name" value="Ketohexokinase-related"/>
</dbReference>
<proteinExistence type="inferred from homology"/>
<evidence type="ECO:0000256" key="3">
    <source>
        <dbReference type="ARBA" id="ARBA00022777"/>
    </source>
</evidence>
<dbReference type="PANTHER" id="PTHR42774">
    <property type="entry name" value="PHOSPHOTRANSFERASE SYSTEM TRANSPORT PROTEIN"/>
    <property type="match status" value="1"/>
</dbReference>
<dbReference type="InterPro" id="IPR029056">
    <property type="entry name" value="Ribokinase-like"/>
</dbReference>
<evidence type="ECO:0000256" key="2">
    <source>
        <dbReference type="ARBA" id="ARBA00022679"/>
    </source>
</evidence>
<reference evidence="6" key="1">
    <citation type="submission" date="2021-01" db="EMBL/GenBank/DDBJ databases">
        <authorList>
            <person name="Corre E."/>
            <person name="Pelletier E."/>
            <person name="Niang G."/>
            <person name="Scheremetjew M."/>
            <person name="Finn R."/>
            <person name="Kale V."/>
            <person name="Holt S."/>
            <person name="Cochrane G."/>
            <person name="Meng A."/>
            <person name="Brown T."/>
            <person name="Cohen L."/>
        </authorList>
    </citation>
    <scope>NUCLEOTIDE SEQUENCE</scope>
    <source>
        <strain evidence="6">SAG 36.94</strain>
    </source>
</reference>
<keyword evidence="2 4" id="KW-0808">Transferase</keyword>
<sequence length="421" mass="45277">MESMRDITKRSLPVSVDREVGRVRRYRRAWDSMEGVAFVSGHGVSRLGCSAWVHGLRTHQTDNTCRQNAIRRLVMSHALLHPVSRPHVLGLGTAGLDFLAVVSSFPQPDTKIRTSEFKMLGGGNCANTLTGLSRLQIASSLVSKCGDDVNGNQIAAELEADGVNTRYLVRKAGMYSPFTYVIVDAQENTRTCIHTPATEDLLLSDLAPEMLDGVDLVHLDGRHTTAAIQMAQWAVDRAIPVALDVERDRPGIRDLIPLVDFIFTNRQYPGIFAPTEATLTDQMQALLRCGRATSVTTTLGSDGAALLCKATTIKPNTPNSVTQATSAITTELLHDEQLVLYRCPAFPIPDGKAMDTTGAGDAFIAGAIAGIVSGSPWEKVLALGSFVASQKIQQLGARSGLPFRAQVPSELTPTGPHSGHS</sequence>
<dbReference type="EMBL" id="HBGH01002321">
    <property type="protein sequence ID" value="CAD9225735.1"/>
    <property type="molecule type" value="Transcribed_RNA"/>
</dbReference>
<keyword evidence="3 4" id="KW-0418">Kinase</keyword>
<feature type="domain" description="Carbohydrate kinase PfkB" evidence="5">
    <location>
        <begin position="347"/>
        <end position="402"/>
    </location>
</feature>
<dbReference type="AlphaFoldDB" id="A0A7S1T7S5"/>
<dbReference type="SUPFAM" id="SSF53613">
    <property type="entry name" value="Ribokinase-like"/>
    <property type="match status" value="1"/>
</dbReference>
<dbReference type="InterPro" id="IPR002139">
    <property type="entry name" value="Ribo/fructo_kinase"/>
</dbReference>
<evidence type="ECO:0000256" key="1">
    <source>
        <dbReference type="ARBA" id="ARBA00010688"/>
    </source>
</evidence>
<name>A0A7S1T7S5_9RHOD</name>
<dbReference type="Gene3D" id="3.40.1190.20">
    <property type="match status" value="1"/>
</dbReference>
<evidence type="ECO:0000313" key="6">
    <source>
        <dbReference type="EMBL" id="CAD9225735.1"/>
    </source>
</evidence>
<dbReference type="InterPro" id="IPR002173">
    <property type="entry name" value="Carboh/pur_kinase_PfkB_CS"/>
</dbReference>
<dbReference type="InterPro" id="IPR011611">
    <property type="entry name" value="PfkB_dom"/>
</dbReference>
<dbReference type="PROSITE" id="PS00584">
    <property type="entry name" value="PFKB_KINASES_2"/>
    <property type="match status" value="1"/>
</dbReference>
<accession>A0A7S1T7S5</accession>
<organism evidence="6">
    <name type="scientific">Compsopogon caeruleus</name>
    <dbReference type="NCBI Taxonomy" id="31354"/>
    <lineage>
        <taxon>Eukaryota</taxon>
        <taxon>Rhodophyta</taxon>
        <taxon>Compsopogonophyceae</taxon>
        <taxon>Compsopogonales</taxon>
        <taxon>Compsopogonaceae</taxon>
        <taxon>Compsopogon</taxon>
    </lineage>
</organism>
<comment type="similarity">
    <text evidence="1 4">Belongs to the carbohydrate kinase PfkB family.</text>
</comment>
<dbReference type="PRINTS" id="PR00990">
    <property type="entry name" value="RIBOKINASE"/>
</dbReference>
<dbReference type="GO" id="GO:0016301">
    <property type="term" value="F:kinase activity"/>
    <property type="evidence" value="ECO:0007669"/>
    <property type="project" value="UniProtKB-KW"/>
</dbReference>
<evidence type="ECO:0000259" key="5">
    <source>
        <dbReference type="Pfam" id="PF00294"/>
    </source>
</evidence>
<evidence type="ECO:0000256" key="4">
    <source>
        <dbReference type="RuleBase" id="RU003704"/>
    </source>
</evidence>